<dbReference type="GO" id="GO:0016052">
    <property type="term" value="P:carbohydrate catabolic process"/>
    <property type="evidence" value="ECO:0007669"/>
    <property type="project" value="InterPro"/>
</dbReference>
<dbReference type="FunFam" id="3.20.20.70:FF:000118">
    <property type="entry name" value="Alpha-galactosidase"/>
    <property type="match status" value="1"/>
</dbReference>
<feature type="binding site" evidence="7">
    <location>
        <begin position="444"/>
        <end position="448"/>
    </location>
    <ligand>
        <name>substrate</name>
    </ligand>
</feature>
<dbReference type="SUPFAM" id="SSF51445">
    <property type="entry name" value="(Trans)glycosidases"/>
    <property type="match status" value="1"/>
</dbReference>
<dbReference type="InterPro" id="IPR002252">
    <property type="entry name" value="Glyco_hydro_36"/>
</dbReference>
<dbReference type="InterPro" id="IPR017853">
    <property type="entry name" value="GH"/>
</dbReference>
<comment type="catalytic activity">
    <reaction evidence="1 5">
        <text>Hydrolysis of terminal, non-reducing alpha-D-galactose residues in alpha-D-galactosides, including galactose oligosaccharides, galactomannans and galactolipids.</text>
        <dbReference type="EC" id="3.2.1.22"/>
    </reaction>
</comment>
<dbReference type="EMBL" id="PYMA01000003">
    <property type="protein sequence ID" value="PSW20795.1"/>
    <property type="molecule type" value="Genomic_DNA"/>
</dbReference>
<keyword evidence="4 5" id="KW-0326">Glycosidase</keyword>
<comment type="caution">
    <text evidence="10">The sequence shown here is derived from an EMBL/GenBank/DDBJ whole genome shotgun (WGS) entry which is preliminary data.</text>
</comment>
<organism evidence="10 11">
    <name type="scientific">Photobacterium sanctipauli</name>
    <dbReference type="NCBI Taxonomy" id="1342794"/>
    <lineage>
        <taxon>Bacteria</taxon>
        <taxon>Pseudomonadati</taxon>
        <taxon>Pseudomonadota</taxon>
        <taxon>Gammaproteobacteria</taxon>
        <taxon>Vibrionales</taxon>
        <taxon>Vibrionaceae</taxon>
        <taxon>Photobacterium</taxon>
    </lineage>
</organism>
<evidence type="ECO:0000313" key="11">
    <source>
        <dbReference type="Proteomes" id="UP000241771"/>
    </source>
</evidence>
<proteinExistence type="inferred from homology"/>
<sequence>MTENLVHLTSKNTSLVIKTSQHIPEILYWGKKLPELDDLTPLMATLDRPIPQGRIDSDTVLSLCPELAGGLFTSPGLEGSRNGQHWAPAFHFDELVSDGESHRFVCKDPLAELQLEFILKLSKATGVLEYDIALSNVGESDYQLQRLSHTLPLPAAARELMYFHGRWTHEFQTKRMSLEQGVFTQENRRGRTSHERFPGMVVGQAGFSESQGEIYGFHLGWSGNHRLHAEVMSDGRRFLQSGELLMPGEVTLAAGESYTTPKLYACFSSDGLNGMSQRFHQHVRNNIIRFANPEKPRPVHLNTWEGIYFDHDPEYIVEMVNASAELGVERFIIDDGWFKGRNHDRAGLGDWYLDAEKYPAGLAAIVDAVKAKGMEFGIWFEPEMVNPDSDLYRAHPDWVLKTDGYHQVTVRNQYVLNLQRPEVFDYLFERMDALLSEYDIRYIKWDMNRELVQSTHNNKAAYHGHVDAFYRLIDQLKLAHPTLEIETCSGGGGRVDYQVLSRTQRFWASDCNDPLERQAIQKGASYFFPLEITGAHIGAGLCHTTGRQHSDGFRGMTALFGHMGVELDPVKATNEEKATMAKYIALHKSLRQLLHSGDHFRCDTAHQGTQAWGVVGKDKQEAVFMFTQLELAEYALAAPLQIPCLDPSKQYQITLLENSSSDIYMKKLPQWMSGEAIASGALLEQVGLMMPAIQPESAILVKLTAV</sequence>
<dbReference type="InterPro" id="IPR038417">
    <property type="entry name" value="Alpga-gal_N_sf"/>
</dbReference>
<evidence type="ECO:0000256" key="3">
    <source>
        <dbReference type="ARBA" id="ARBA00022801"/>
    </source>
</evidence>
<dbReference type="InterPro" id="IPR031704">
    <property type="entry name" value="Glyco_hydro_36_N"/>
</dbReference>
<dbReference type="InterPro" id="IPR013780">
    <property type="entry name" value="Glyco_hydro_b"/>
</dbReference>
<dbReference type="InterPro" id="IPR050985">
    <property type="entry name" value="Alpha-glycosidase_related"/>
</dbReference>
<evidence type="ECO:0000259" key="8">
    <source>
        <dbReference type="Pfam" id="PF16874"/>
    </source>
</evidence>
<evidence type="ECO:0000256" key="5">
    <source>
        <dbReference type="PIRNR" id="PIRNR005536"/>
    </source>
</evidence>
<dbReference type="PRINTS" id="PR00743">
    <property type="entry name" value="GLHYDRLASE36"/>
</dbReference>
<gene>
    <name evidence="10" type="ORF">C9I98_08125</name>
</gene>
<evidence type="ECO:0000256" key="1">
    <source>
        <dbReference type="ARBA" id="ARBA00001255"/>
    </source>
</evidence>
<evidence type="ECO:0000256" key="6">
    <source>
        <dbReference type="PIRSR" id="PIRSR005536-1"/>
    </source>
</evidence>
<feature type="binding site" evidence="7">
    <location>
        <begin position="334"/>
        <end position="335"/>
    </location>
    <ligand>
        <name>substrate</name>
    </ligand>
</feature>
<feature type="active site" description="Nucleophile" evidence="6">
    <location>
        <position position="446"/>
    </location>
</feature>
<evidence type="ECO:0000256" key="2">
    <source>
        <dbReference type="ARBA" id="ARBA00012755"/>
    </source>
</evidence>
<feature type="domain" description="Glycosyl hydrolase family 36 N-terminal" evidence="9">
    <location>
        <begin position="24"/>
        <end position="253"/>
    </location>
</feature>
<feature type="binding site" evidence="7">
    <location>
        <position position="411"/>
    </location>
    <ligand>
        <name>substrate</name>
    </ligand>
</feature>
<dbReference type="PANTHER" id="PTHR43053:SF3">
    <property type="entry name" value="ALPHA-GALACTOSIDASE C-RELATED"/>
    <property type="match status" value="1"/>
</dbReference>
<dbReference type="PIRSF" id="PIRSF005536">
    <property type="entry name" value="Agal"/>
    <property type="match status" value="1"/>
</dbReference>
<reference evidence="10 11" key="1">
    <citation type="submission" date="2018-01" db="EMBL/GenBank/DDBJ databases">
        <title>Whole genome sequencing of Histamine producing bacteria.</title>
        <authorList>
            <person name="Butler K."/>
        </authorList>
    </citation>
    <scope>NUCLEOTIDE SEQUENCE [LARGE SCALE GENOMIC DNA]</scope>
    <source>
        <strain evidence="10 11">DSM 100436</strain>
    </source>
</reference>
<dbReference type="EC" id="3.2.1.22" evidence="2 5"/>
<dbReference type="PANTHER" id="PTHR43053">
    <property type="entry name" value="GLYCOSIDASE FAMILY 31"/>
    <property type="match status" value="1"/>
</dbReference>
<dbReference type="PROSITE" id="PS00512">
    <property type="entry name" value="ALPHA_GALACTOSIDASE"/>
    <property type="match status" value="1"/>
</dbReference>
<dbReference type="Pfam" id="PF02065">
    <property type="entry name" value="Melibiase"/>
    <property type="match status" value="1"/>
</dbReference>
<dbReference type="AlphaFoldDB" id="A0A2T3NX00"/>
<dbReference type="Gene3D" id="2.70.98.60">
    <property type="entry name" value="alpha-galactosidase from lactobacil brevis"/>
    <property type="match status" value="1"/>
</dbReference>
<feature type="binding site" evidence="7">
    <location>
        <position position="488"/>
    </location>
    <ligand>
        <name>substrate</name>
    </ligand>
</feature>
<dbReference type="InterPro" id="IPR031705">
    <property type="entry name" value="Glyco_hydro_36_C"/>
</dbReference>
<feature type="active site" description="Proton donor" evidence="6">
    <location>
        <position position="510"/>
    </location>
</feature>
<evidence type="ECO:0000256" key="7">
    <source>
        <dbReference type="PIRSR" id="PIRSR005536-2"/>
    </source>
</evidence>
<evidence type="ECO:0000256" key="4">
    <source>
        <dbReference type="ARBA" id="ARBA00023295"/>
    </source>
</evidence>
<dbReference type="Proteomes" id="UP000241771">
    <property type="component" value="Unassembled WGS sequence"/>
</dbReference>
<feature type="binding site" evidence="7">
    <location>
        <position position="167"/>
    </location>
    <ligand>
        <name>substrate</name>
    </ligand>
</feature>
<accession>A0A2T3NX00</accession>
<evidence type="ECO:0000259" key="9">
    <source>
        <dbReference type="Pfam" id="PF16875"/>
    </source>
</evidence>
<dbReference type="InterPro" id="IPR013785">
    <property type="entry name" value="Aldolase_TIM"/>
</dbReference>
<evidence type="ECO:0000313" key="10">
    <source>
        <dbReference type="EMBL" id="PSW20795.1"/>
    </source>
</evidence>
<dbReference type="Gene3D" id="3.20.20.70">
    <property type="entry name" value="Aldolase class I"/>
    <property type="match status" value="1"/>
</dbReference>
<name>A0A2T3NX00_9GAMM</name>
<dbReference type="Pfam" id="PF16874">
    <property type="entry name" value="Glyco_hydro_36C"/>
    <property type="match status" value="1"/>
</dbReference>
<dbReference type="Pfam" id="PF16875">
    <property type="entry name" value="Glyco_hydro_36N"/>
    <property type="match status" value="1"/>
</dbReference>
<dbReference type="InterPro" id="IPR000111">
    <property type="entry name" value="Glyco_hydro_27/36_CS"/>
</dbReference>
<keyword evidence="3 5" id="KW-0378">Hydrolase</keyword>
<dbReference type="GO" id="GO:0004557">
    <property type="term" value="F:alpha-galactosidase activity"/>
    <property type="evidence" value="ECO:0007669"/>
    <property type="project" value="UniProtKB-UniRule"/>
</dbReference>
<dbReference type="CDD" id="cd14791">
    <property type="entry name" value="GH36"/>
    <property type="match status" value="1"/>
</dbReference>
<comment type="similarity">
    <text evidence="5">Belongs to the glycosyl hydrolase.</text>
</comment>
<feature type="domain" description="Glycosyl hydrolase family 36 C-terminal" evidence="8">
    <location>
        <begin position="610"/>
        <end position="698"/>
    </location>
</feature>
<feature type="binding site" evidence="7">
    <location>
        <position position="510"/>
    </location>
    <ligand>
        <name>substrate</name>
    </ligand>
</feature>
<keyword evidence="11" id="KW-1185">Reference proteome</keyword>
<dbReference type="RefSeq" id="WP_107271834.1">
    <property type="nucleotide sequence ID" value="NZ_PYMA01000003.1"/>
</dbReference>
<protein>
    <recommendedName>
        <fullName evidence="2 5">Alpha-galactosidase</fullName>
        <ecNumber evidence="2 5">3.2.1.22</ecNumber>
    </recommendedName>
</protein>
<dbReference type="Gene3D" id="2.60.40.1180">
    <property type="entry name" value="Golgi alpha-mannosidase II"/>
    <property type="match status" value="1"/>
</dbReference>